<dbReference type="EMBL" id="HQ634194">
    <property type="protein sequence ID" value="AGH57081.1"/>
    <property type="molecule type" value="Genomic_DNA"/>
</dbReference>
<keyword evidence="3" id="KW-1185">Reference proteome</keyword>
<protein>
    <recommendedName>
        <fullName evidence="1">Peptidase M15A C-terminal domain-containing protein</fullName>
    </recommendedName>
</protein>
<dbReference type="Pfam" id="PF08291">
    <property type="entry name" value="Peptidase_M15_3"/>
    <property type="match status" value="1"/>
</dbReference>
<dbReference type="OrthoDB" id="28178at10239"/>
<evidence type="ECO:0000259" key="1">
    <source>
        <dbReference type="Pfam" id="PF08291"/>
    </source>
</evidence>
<name>M4SQM9_9CAUD</name>
<dbReference type="SUPFAM" id="SSF55166">
    <property type="entry name" value="Hedgehog/DD-peptidase"/>
    <property type="match status" value="1"/>
</dbReference>
<sequence length="125" mass="14521">MIMSEWKNFRDEELQCKCCGADNTSLEFRELMDIVQELREELGFPFRITSAYRCEDHPIEAKKDKHGQHTIAAIDINVWGDQAVRLIEAALEKGITGLGVNQKGPYHQRFIHLDMRDGPRVIWSY</sequence>
<dbReference type="InterPro" id="IPR013230">
    <property type="entry name" value="Peptidase_M15A_C"/>
</dbReference>
<dbReference type="GeneID" id="15010684"/>
<dbReference type="KEGG" id="vg:15010684"/>
<organism evidence="2 3">
    <name type="scientific">Vibrio phage VBP47</name>
    <dbReference type="NCBI Taxonomy" id="754073"/>
    <lineage>
        <taxon>Viruses</taxon>
        <taxon>Duplodnaviria</taxon>
        <taxon>Heunggongvirae</taxon>
        <taxon>Uroviricota</taxon>
        <taxon>Caudoviricetes</taxon>
        <taxon>Schitoviridae</taxon>
        <taxon>Fuhrmanvirinae</taxon>
        <taxon>Stoningtonvirus</taxon>
        <taxon>Stoningtonvirus VBP47</taxon>
    </lineage>
</organism>
<gene>
    <name evidence="2" type="ORF">VPNG_00057</name>
</gene>
<accession>M4SQM9</accession>
<evidence type="ECO:0000313" key="2">
    <source>
        <dbReference type="EMBL" id="AGH57081.1"/>
    </source>
</evidence>
<dbReference type="Proteomes" id="UP000204031">
    <property type="component" value="Segment"/>
</dbReference>
<dbReference type="InterPro" id="IPR009045">
    <property type="entry name" value="Zn_M74/Hedgehog-like"/>
</dbReference>
<dbReference type="RefSeq" id="YP_007674152.1">
    <property type="nucleotide sequence ID" value="NC_020848.1"/>
</dbReference>
<proteinExistence type="predicted"/>
<reference evidence="2 3" key="1">
    <citation type="submission" date="2010-11" db="EMBL/GenBank/DDBJ databases">
        <title>The Genome Sequence of Vibrio phage VBP47.</title>
        <authorList>
            <consortium name="The Broad Institute Genome Sequencing Platform"/>
            <person name="Henn M.R."/>
            <person name="Wharam S."/>
            <person name="Gilg I."/>
            <person name="Martinez Martinez J."/>
            <person name="Wilson W."/>
            <person name="Levin J."/>
            <person name="Malboeuf C."/>
            <person name="Casali M."/>
            <person name="Russ C."/>
            <person name="Lennon N."/>
            <person name="Chapman S.B."/>
            <person name="Erlich R."/>
            <person name="Young S.K."/>
            <person name="Yandava C."/>
            <person name="Zeng Q."/>
            <person name="Fitzgerald M.F."/>
            <person name="Alvarado L."/>
            <person name="Anderson S."/>
            <person name="Berlin A."/>
            <person name="Chen Z."/>
            <person name="Freedman E."/>
            <person name="Gellesch M."/>
            <person name="Goldberg J."/>
            <person name="Green L."/>
            <person name="Griggs A."/>
            <person name="Gujja S."/>
            <person name="Heilman E."/>
            <person name="Heiman D."/>
            <person name="Hollinger A."/>
            <person name="Howarth C."/>
            <person name="Larson L."/>
            <person name="Mehta T."/>
            <person name="Neiman D."/>
            <person name="Pearson M."/>
            <person name="Roberts A."/>
            <person name="Ryan E."/>
            <person name="Saif S."/>
            <person name="Shea T."/>
            <person name="Shenoy N."/>
            <person name="Sisk P."/>
            <person name="Stolte C."/>
            <person name="Sykes S."/>
            <person name="White J."/>
            <person name="Haas B."/>
            <person name="Nusbaum C."/>
            <person name="Birren B."/>
        </authorList>
    </citation>
    <scope>NUCLEOTIDE SEQUENCE [LARGE SCALE GENOMIC DNA]</scope>
    <source>
        <strain evidence="2 3">VBP47</strain>
    </source>
</reference>
<dbReference type="Gene3D" id="3.30.1380.10">
    <property type="match status" value="1"/>
</dbReference>
<evidence type="ECO:0000313" key="3">
    <source>
        <dbReference type="Proteomes" id="UP000204031"/>
    </source>
</evidence>
<dbReference type="SMR" id="M4SQM9"/>
<feature type="domain" description="Peptidase M15A C-terminal" evidence="1">
    <location>
        <begin position="8"/>
        <end position="114"/>
    </location>
</feature>